<feature type="region of interest" description="Disordered" evidence="1">
    <location>
        <begin position="1"/>
        <end position="27"/>
    </location>
</feature>
<name>A0A1J1HP39_9DIPT</name>
<gene>
    <name evidence="2" type="primary">putative Nucleolar protein 4</name>
    <name evidence="2" type="ORF">CLUMA_CG003482</name>
</gene>
<keyword evidence="3" id="KW-1185">Reference proteome</keyword>
<protein>
    <submittedName>
        <fullName evidence="2">CLUMA_CG003482, isoform A</fullName>
    </submittedName>
</protein>
<feature type="region of interest" description="Disordered" evidence="1">
    <location>
        <begin position="290"/>
        <end position="319"/>
    </location>
</feature>
<dbReference type="Proteomes" id="UP000183832">
    <property type="component" value="Unassembled WGS sequence"/>
</dbReference>
<feature type="region of interest" description="Disordered" evidence="1">
    <location>
        <begin position="458"/>
        <end position="516"/>
    </location>
</feature>
<feature type="region of interest" description="Disordered" evidence="1">
    <location>
        <begin position="544"/>
        <end position="563"/>
    </location>
</feature>
<proteinExistence type="predicted"/>
<feature type="region of interest" description="Disordered" evidence="1">
    <location>
        <begin position="59"/>
        <end position="97"/>
    </location>
</feature>
<sequence length="616" mass="69929">MHKSDDVFNDTSRHLIRRKSSVKNNKKESKDLLVNCDNKTSHCNRYVAKALISGQNRSKLSIDDESSHPINGASTNNKSERKRNINMVNDGDKKSESGLMLDEKDARDNMKRMKVDVIVDDRDENKRKMYQIYQPWVIHTYGDLSKSKTITSKKQSRIVSALKGLETNRPDSSKFRFWVKSKGFMMQLPVEFQHVKQNQIGDDGCLLFIPSKTDINNISYKRVAVVEYFFNIIYKVHCSVGEGEGRHVGQKRTYRKITECYAFLPREAVTKFLTHCNECRKSMKSMSVQEISEVDQHQRNEKNLSDDVPKNPASFSDENYPKNMKNYLSLLHLLYEKSSAASLLNRIQEQSCEKTFEPFKENIDGNQIGNNGNSNQQQQVHRKNININIKNESELDNSISDVGRAVGGERSLGNIVINSLDVSINVAGKANYCSSYGNNINNVRISCSTTPPLHHSKYVPLPLSSPDTQQLVTSSSSEPNEEENNFDRNRLVNSSSSSPSSRTSMKNNSTTHDALTRAVYNKRVKMVPDNISFDYHQINDSDDVDENTTSNNTTCKNNFSKYPNGERNVDEDYHIDASNCNKQNHSTSDIKPITSTYLLMTRSMGLADEDALNLVS</sequence>
<dbReference type="AlphaFoldDB" id="A0A1J1HP39"/>
<reference evidence="2 3" key="1">
    <citation type="submission" date="2015-04" db="EMBL/GenBank/DDBJ databases">
        <authorList>
            <person name="Syromyatnikov M.Y."/>
            <person name="Popov V.N."/>
        </authorList>
    </citation>
    <scope>NUCLEOTIDE SEQUENCE [LARGE SCALE GENOMIC DNA]</scope>
</reference>
<dbReference type="EMBL" id="CVRI01000014">
    <property type="protein sequence ID" value="CRK89715.1"/>
    <property type="molecule type" value="Genomic_DNA"/>
</dbReference>
<organism evidence="2 3">
    <name type="scientific">Clunio marinus</name>
    <dbReference type="NCBI Taxonomy" id="568069"/>
    <lineage>
        <taxon>Eukaryota</taxon>
        <taxon>Metazoa</taxon>
        <taxon>Ecdysozoa</taxon>
        <taxon>Arthropoda</taxon>
        <taxon>Hexapoda</taxon>
        <taxon>Insecta</taxon>
        <taxon>Pterygota</taxon>
        <taxon>Neoptera</taxon>
        <taxon>Endopterygota</taxon>
        <taxon>Diptera</taxon>
        <taxon>Nematocera</taxon>
        <taxon>Chironomoidea</taxon>
        <taxon>Chironomidae</taxon>
        <taxon>Clunio</taxon>
    </lineage>
</organism>
<dbReference type="OrthoDB" id="7759399at2759"/>
<evidence type="ECO:0000313" key="2">
    <source>
        <dbReference type="EMBL" id="CRK89715.1"/>
    </source>
</evidence>
<evidence type="ECO:0000313" key="3">
    <source>
        <dbReference type="Proteomes" id="UP000183832"/>
    </source>
</evidence>
<feature type="compositionally biased region" description="Basic and acidic residues" evidence="1">
    <location>
        <begin position="294"/>
        <end position="309"/>
    </location>
</feature>
<accession>A0A1J1HP39</accession>
<dbReference type="STRING" id="568069.A0A1J1HP39"/>
<feature type="compositionally biased region" description="Polar residues" evidence="1">
    <location>
        <begin position="68"/>
        <end position="77"/>
    </location>
</feature>
<feature type="compositionally biased region" description="Low complexity" evidence="1">
    <location>
        <begin position="547"/>
        <end position="558"/>
    </location>
</feature>
<feature type="compositionally biased region" description="Low complexity" evidence="1">
    <location>
        <begin position="493"/>
        <end position="509"/>
    </location>
</feature>
<evidence type="ECO:0000256" key="1">
    <source>
        <dbReference type="SAM" id="MobiDB-lite"/>
    </source>
</evidence>